<accession>A0A2M6P180</accession>
<sequence>MHTIKTFNTRDTWIQATLPHIQGDYIALSGGSTPKPIYHAMTQLPQTELIHFYQVDERYVPKTDNQSNQRMIRETLHPNHFHTIDTSLPIEKACMKYEAELPKQFDLVILGIGTDGHTASLFPQSEALGEANKQVTHTVKPNT</sequence>
<dbReference type="AlphaFoldDB" id="A0A2M6P180"/>
<dbReference type="InterPro" id="IPR039104">
    <property type="entry name" value="6PGL"/>
</dbReference>
<feature type="non-terminal residue" evidence="2">
    <location>
        <position position="143"/>
    </location>
</feature>
<dbReference type="EMBL" id="PFBW01000097">
    <property type="protein sequence ID" value="PIR77493.1"/>
    <property type="molecule type" value="Genomic_DNA"/>
</dbReference>
<dbReference type="PANTHER" id="PTHR11054">
    <property type="entry name" value="6-PHOSPHOGLUCONOLACTONASE"/>
    <property type="match status" value="1"/>
</dbReference>
<dbReference type="Gene3D" id="3.40.50.1360">
    <property type="match status" value="1"/>
</dbReference>
<comment type="caution">
    <text evidence="2">The sequence shown here is derived from an EMBL/GenBank/DDBJ whole genome shotgun (WGS) entry which is preliminary data.</text>
</comment>
<reference evidence="3" key="1">
    <citation type="submission" date="2017-09" db="EMBL/GenBank/DDBJ databases">
        <title>Depth-based differentiation of microbial function through sediment-hosted aquifers and enrichment of novel symbionts in the deep terrestrial subsurface.</title>
        <authorList>
            <person name="Probst A.J."/>
            <person name="Ladd B."/>
            <person name="Jarett J.K."/>
            <person name="Geller-Mcgrath D.E."/>
            <person name="Sieber C.M.K."/>
            <person name="Emerson J.B."/>
            <person name="Anantharaman K."/>
            <person name="Thomas B.C."/>
            <person name="Malmstrom R."/>
            <person name="Stieglmeier M."/>
            <person name="Klingl A."/>
            <person name="Woyke T."/>
            <person name="Ryan C.M."/>
            <person name="Banfield J.F."/>
        </authorList>
    </citation>
    <scope>NUCLEOTIDE SEQUENCE [LARGE SCALE GENOMIC DNA]</scope>
</reference>
<dbReference type="InterPro" id="IPR006148">
    <property type="entry name" value="Glc/Gal-6P_isomerase"/>
</dbReference>
<proteinExistence type="predicted"/>
<feature type="domain" description="Glucosamine/galactosamine-6-phosphate isomerase" evidence="1">
    <location>
        <begin position="26"/>
        <end position="138"/>
    </location>
</feature>
<dbReference type="SUPFAM" id="SSF100950">
    <property type="entry name" value="NagB/RpiA/CoA transferase-like"/>
    <property type="match status" value="1"/>
</dbReference>
<dbReference type="GO" id="GO:0005975">
    <property type="term" value="P:carbohydrate metabolic process"/>
    <property type="evidence" value="ECO:0007669"/>
    <property type="project" value="InterPro"/>
</dbReference>
<evidence type="ECO:0000313" key="3">
    <source>
        <dbReference type="Proteomes" id="UP000228528"/>
    </source>
</evidence>
<evidence type="ECO:0000259" key="1">
    <source>
        <dbReference type="Pfam" id="PF01182"/>
    </source>
</evidence>
<dbReference type="Proteomes" id="UP000228528">
    <property type="component" value="Unassembled WGS sequence"/>
</dbReference>
<evidence type="ECO:0000313" key="2">
    <source>
        <dbReference type="EMBL" id="PIR77493.1"/>
    </source>
</evidence>
<organism evidence="2 3">
    <name type="scientific">Candidatus Magasanikbacteria bacterium CG10_big_fil_rev_8_21_14_0_10_38_6</name>
    <dbReference type="NCBI Taxonomy" id="1974647"/>
    <lineage>
        <taxon>Bacteria</taxon>
        <taxon>Candidatus Magasanikiibacteriota</taxon>
    </lineage>
</organism>
<dbReference type="Pfam" id="PF01182">
    <property type="entry name" value="Glucosamine_iso"/>
    <property type="match status" value="1"/>
</dbReference>
<gene>
    <name evidence="2" type="ORF">COU30_02170</name>
</gene>
<name>A0A2M6P180_9BACT</name>
<dbReference type="InterPro" id="IPR037171">
    <property type="entry name" value="NagB/RpiA_transferase-like"/>
</dbReference>
<dbReference type="PANTHER" id="PTHR11054:SF0">
    <property type="entry name" value="6-PHOSPHOGLUCONOLACTONASE"/>
    <property type="match status" value="1"/>
</dbReference>
<protein>
    <submittedName>
        <fullName evidence="2">6-phosphogluconolactonase</fullName>
    </submittedName>
</protein>